<gene>
    <name evidence="1" type="ORF">P154DRAFT_384212</name>
</gene>
<keyword evidence="2" id="KW-1185">Reference proteome</keyword>
<dbReference type="EMBL" id="ML977562">
    <property type="protein sequence ID" value="KAF2005584.1"/>
    <property type="molecule type" value="Genomic_DNA"/>
</dbReference>
<protein>
    <submittedName>
        <fullName evidence="1">Uncharacterized protein</fullName>
    </submittedName>
</protein>
<dbReference type="AlphaFoldDB" id="A0A6A5WX83"/>
<evidence type="ECO:0000313" key="1">
    <source>
        <dbReference type="EMBL" id="KAF2005584.1"/>
    </source>
</evidence>
<feature type="non-terminal residue" evidence="1">
    <location>
        <position position="1"/>
    </location>
</feature>
<dbReference type="OrthoDB" id="3722922at2759"/>
<feature type="non-terminal residue" evidence="1">
    <location>
        <position position="52"/>
    </location>
</feature>
<name>A0A6A5WX83_9PLEO</name>
<sequence>TGGNWKKSPVMISWMPPNGRPLFRIVRAICSNLSNRSPSTMETSSITSTLVR</sequence>
<proteinExistence type="predicted"/>
<dbReference type="Proteomes" id="UP000799779">
    <property type="component" value="Unassembled WGS sequence"/>
</dbReference>
<accession>A0A6A5WX83</accession>
<reference evidence="1" key="1">
    <citation type="journal article" date="2020" name="Stud. Mycol.">
        <title>101 Dothideomycetes genomes: a test case for predicting lifestyles and emergence of pathogens.</title>
        <authorList>
            <person name="Haridas S."/>
            <person name="Albert R."/>
            <person name="Binder M."/>
            <person name="Bloem J."/>
            <person name="Labutti K."/>
            <person name="Salamov A."/>
            <person name="Andreopoulos B."/>
            <person name="Baker S."/>
            <person name="Barry K."/>
            <person name="Bills G."/>
            <person name="Bluhm B."/>
            <person name="Cannon C."/>
            <person name="Castanera R."/>
            <person name="Culley D."/>
            <person name="Daum C."/>
            <person name="Ezra D."/>
            <person name="Gonzalez J."/>
            <person name="Henrissat B."/>
            <person name="Kuo A."/>
            <person name="Liang C."/>
            <person name="Lipzen A."/>
            <person name="Lutzoni F."/>
            <person name="Magnuson J."/>
            <person name="Mondo S."/>
            <person name="Nolan M."/>
            <person name="Ohm R."/>
            <person name="Pangilinan J."/>
            <person name="Park H.-J."/>
            <person name="Ramirez L."/>
            <person name="Alfaro M."/>
            <person name="Sun H."/>
            <person name="Tritt A."/>
            <person name="Yoshinaga Y."/>
            <person name="Zwiers L.-H."/>
            <person name="Turgeon B."/>
            <person name="Goodwin S."/>
            <person name="Spatafora J."/>
            <person name="Crous P."/>
            <person name="Grigoriev I."/>
        </authorList>
    </citation>
    <scope>NUCLEOTIDE SEQUENCE</scope>
    <source>
        <strain evidence="1">CBS 123094</strain>
    </source>
</reference>
<evidence type="ECO:0000313" key="2">
    <source>
        <dbReference type="Proteomes" id="UP000799779"/>
    </source>
</evidence>
<organism evidence="1 2">
    <name type="scientific">Amniculicola lignicola CBS 123094</name>
    <dbReference type="NCBI Taxonomy" id="1392246"/>
    <lineage>
        <taxon>Eukaryota</taxon>
        <taxon>Fungi</taxon>
        <taxon>Dikarya</taxon>
        <taxon>Ascomycota</taxon>
        <taxon>Pezizomycotina</taxon>
        <taxon>Dothideomycetes</taxon>
        <taxon>Pleosporomycetidae</taxon>
        <taxon>Pleosporales</taxon>
        <taxon>Amniculicolaceae</taxon>
        <taxon>Amniculicola</taxon>
    </lineage>
</organism>